<dbReference type="Proteomes" id="UP000318578">
    <property type="component" value="Unassembled WGS sequence"/>
</dbReference>
<reference evidence="2 3" key="1">
    <citation type="submission" date="2019-07" db="EMBL/GenBank/DDBJ databases">
        <title>New species of Amycolatopsis and Streptomyces.</title>
        <authorList>
            <person name="Duangmal K."/>
            <person name="Teo W.F.A."/>
            <person name="Lipun K."/>
        </authorList>
    </citation>
    <scope>NUCLEOTIDE SEQUENCE [LARGE SCALE GENOMIC DNA]</scope>
    <source>
        <strain evidence="2 3">JCM 30562</strain>
    </source>
</reference>
<name>A0A558A8Q4_9PSEU</name>
<keyword evidence="1" id="KW-1133">Transmembrane helix</keyword>
<proteinExistence type="predicted"/>
<dbReference type="AlphaFoldDB" id="A0A558A8Q4"/>
<comment type="caution">
    <text evidence="2">The sequence shown here is derived from an EMBL/GenBank/DDBJ whole genome shotgun (WGS) entry which is preliminary data.</text>
</comment>
<evidence type="ECO:0000256" key="1">
    <source>
        <dbReference type="SAM" id="Phobius"/>
    </source>
</evidence>
<dbReference type="EMBL" id="VJZA01000034">
    <property type="protein sequence ID" value="TVT20640.1"/>
    <property type="molecule type" value="Genomic_DNA"/>
</dbReference>
<keyword evidence="1" id="KW-0812">Transmembrane</keyword>
<feature type="transmembrane region" description="Helical" evidence="1">
    <location>
        <begin position="89"/>
        <end position="113"/>
    </location>
</feature>
<gene>
    <name evidence="2" type="ORF">FNH06_19805</name>
</gene>
<accession>A0A558A8Q4</accession>
<organism evidence="2 3">
    <name type="scientific">Amycolatopsis acidiphila</name>
    <dbReference type="NCBI Taxonomy" id="715473"/>
    <lineage>
        <taxon>Bacteria</taxon>
        <taxon>Bacillati</taxon>
        <taxon>Actinomycetota</taxon>
        <taxon>Actinomycetes</taxon>
        <taxon>Pseudonocardiales</taxon>
        <taxon>Pseudonocardiaceae</taxon>
        <taxon>Amycolatopsis</taxon>
    </lineage>
</organism>
<keyword evidence="3" id="KW-1185">Reference proteome</keyword>
<dbReference type="OrthoDB" id="3637581at2"/>
<sequence>MARVSWREWVALAAGLIAVGALFLPWTNLSATRQDVEEALNDLPASEVARDAFTTGFLAWSGPVLLALVGVAVVLFGQRPKVRISGLPHLWLIGVTVAVVLMLLAWLGIGWQFSADVRDFLREEGGVGFYGGIGRYLALLCGLASLVAAVLDVRSLRRR</sequence>
<evidence type="ECO:0000313" key="3">
    <source>
        <dbReference type="Proteomes" id="UP000318578"/>
    </source>
</evidence>
<keyword evidence="1" id="KW-0472">Membrane</keyword>
<feature type="transmembrane region" description="Helical" evidence="1">
    <location>
        <begin position="133"/>
        <end position="153"/>
    </location>
</feature>
<evidence type="ECO:0000313" key="2">
    <source>
        <dbReference type="EMBL" id="TVT20640.1"/>
    </source>
</evidence>
<feature type="transmembrane region" description="Helical" evidence="1">
    <location>
        <begin position="57"/>
        <end position="77"/>
    </location>
</feature>
<protein>
    <submittedName>
        <fullName evidence="2">Uncharacterized protein</fullName>
    </submittedName>
</protein>